<evidence type="ECO:0000313" key="1">
    <source>
        <dbReference type="EMBL" id="TVO65541.1"/>
    </source>
</evidence>
<sequence length="199" mass="21678">MSTTTIARGTVILLVFVLNTVWAQSFEDGMDAINKGDYETAFEIMQPLAEVGHTRAQVVLGGMYAAGKPVPEDDSEAVRWYRAAAERGHAGGQLILGHSYYAGNGVPQDYSEAMRWFRAAAEQGVARAQFQLGKMYGGGQGVIQDHVTAHMWLNIASANGNETAKEGMDIFADVMSREALEEAQSRARTCMESGYQDCE</sequence>
<name>A0A557RK57_9GAMM</name>
<organism evidence="1 2">
    <name type="scientific">Spiribacter aquaticus</name>
    <dbReference type="NCBI Taxonomy" id="1935996"/>
    <lineage>
        <taxon>Bacteria</taxon>
        <taxon>Pseudomonadati</taxon>
        <taxon>Pseudomonadota</taxon>
        <taxon>Gammaproteobacteria</taxon>
        <taxon>Chromatiales</taxon>
        <taxon>Ectothiorhodospiraceae</taxon>
        <taxon>Spiribacter</taxon>
    </lineage>
</organism>
<dbReference type="InterPro" id="IPR011990">
    <property type="entry name" value="TPR-like_helical_dom_sf"/>
</dbReference>
<dbReference type="InterPro" id="IPR006597">
    <property type="entry name" value="Sel1-like"/>
</dbReference>
<dbReference type="Gene3D" id="1.25.40.10">
    <property type="entry name" value="Tetratricopeptide repeat domain"/>
    <property type="match status" value="1"/>
</dbReference>
<dbReference type="Pfam" id="PF08238">
    <property type="entry name" value="Sel1"/>
    <property type="match status" value="3"/>
</dbReference>
<dbReference type="PANTHER" id="PTHR11102:SF160">
    <property type="entry name" value="ERAD-ASSOCIATED E3 UBIQUITIN-PROTEIN LIGASE COMPONENT HRD3"/>
    <property type="match status" value="1"/>
</dbReference>
<accession>A0A557RK57</accession>
<protein>
    <submittedName>
        <fullName evidence="1">Sel1 repeat family protein</fullName>
    </submittedName>
</protein>
<keyword evidence="2" id="KW-1185">Reference proteome</keyword>
<dbReference type="Proteomes" id="UP000316688">
    <property type="component" value="Unassembled WGS sequence"/>
</dbReference>
<evidence type="ECO:0000313" key="2">
    <source>
        <dbReference type="Proteomes" id="UP000316688"/>
    </source>
</evidence>
<proteinExistence type="predicted"/>
<dbReference type="SUPFAM" id="SSF81901">
    <property type="entry name" value="HCP-like"/>
    <property type="match status" value="1"/>
</dbReference>
<dbReference type="SMART" id="SM00671">
    <property type="entry name" value="SEL1"/>
    <property type="match status" value="3"/>
</dbReference>
<reference evidence="1 2" key="1">
    <citation type="submission" date="2019-07" db="EMBL/GenBank/DDBJ databases">
        <title>Reclasification of Spiribacter aquaticus.</title>
        <authorList>
            <person name="Leon M.J."/>
            <person name="Sanchez-Porro C."/>
            <person name="Ventosa A."/>
        </authorList>
    </citation>
    <scope>NUCLEOTIDE SEQUENCE [LARGE SCALE GENOMIC DNA]</scope>
    <source>
        <strain evidence="1 2">SP30</strain>
    </source>
</reference>
<dbReference type="PANTHER" id="PTHR11102">
    <property type="entry name" value="SEL-1-LIKE PROTEIN"/>
    <property type="match status" value="1"/>
</dbReference>
<comment type="caution">
    <text evidence="1">The sequence shown here is derived from an EMBL/GenBank/DDBJ whole genome shotgun (WGS) entry which is preliminary data.</text>
</comment>
<dbReference type="EMBL" id="VMKP01000002">
    <property type="protein sequence ID" value="TVO65541.1"/>
    <property type="molecule type" value="Genomic_DNA"/>
</dbReference>
<dbReference type="InterPro" id="IPR050767">
    <property type="entry name" value="Sel1_AlgK"/>
</dbReference>
<dbReference type="AlphaFoldDB" id="A0A557RK57"/>
<gene>
    <name evidence="1" type="ORF">FPL11_05605</name>
</gene>
<dbReference type="RefSeq" id="WP_144347760.1">
    <property type="nucleotide sequence ID" value="NZ_VMKP01000002.1"/>
</dbReference>